<comment type="caution">
    <text evidence="2">The sequence shown here is derived from an EMBL/GenBank/DDBJ whole genome shotgun (WGS) entry which is preliminary data.</text>
</comment>
<organism evidence="2 3">
    <name type="scientific">Glacieibacterium frigidum</name>
    <dbReference type="NCBI Taxonomy" id="2593303"/>
    <lineage>
        <taxon>Bacteria</taxon>
        <taxon>Pseudomonadati</taxon>
        <taxon>Pseudomonadota</taxon>
        <taxon>Alphaproteobacteria</taxon>
        <taxon>Sphingomonadales</taxon>
        <taxon>Sphingosinicellaceae</taxon>
        <taxon>Glacieibacterium</taxon>
    </lineage>
</organism>
<keyword evidence="1" id="KW-0812">Transmembrane</keyword>
<keyword evidence="1" id="KW-0472">Membrane</keyword>
<reference evidence="2 3" key="1">
    <citation type="submission" date="2019-07" db="EMBL/GenBank/DDBJ databases">
        <title>Novel species isolated from glacier.</title>
        <authorList>
            <person name="Liu Q."/>
            <person name="Xin Y.-H."/>
        </authorList>
    </citation>
    <scope>NUCLEOTIDE SEQUENCE [LARGE SCALE GENOMIC DNA]</scope>
    <source>
        <strain evidence="2 3">LB1R16</strain>
    </source>
</reference>
<dbReference type="EMBL" id="VJWA01000002">
    <property type="protein sequence ID" value="TRW14987.1"/>
    <property type="molecule type" value="Genomic_DNA"/>
</dbReference>
<evidence type="ECO:0000313" key="2">
    <source>
        <dbReference type="EMBL" id="TRW14987.1"/>
    </source>
</evidence>
<evidence type="ECO:0000313" key="3">
    <source>
        <dbReference type="Proteomes" id="UP000317894"/>
    </source>
</evidence>
<evidence type="ECO:0000256" key="1">
    <source>
        <dbReference type="SAM" id="Phobius"/>
    </source>
</evidence>
<name>A0A552U9U1_9SPHN</name>
<protein>
    <submittedName>
        <fullName evidence="2">Uncharacterized protein</fullName>
    </submittedName>
</protein>
<dbReference type="OrthoDB" id="7472820at2"/>
<keyword evidence="1" id="KW-1133">Transmembrane helix</keyword>
<proteinExistence type="predicted"/>
<sequence>MSWNSPLFVLALIAISTIGWILTTAIRARHGYPVEGEWGGKVDHPDAARAAQLLEAENEMLRGKLGRVEERIAVLERIATDPAKRLSSEIETLRDADTGRAPSETN</sequence>
<dbReference type="RefSeq" id="WP_144335156.1">
    <property type="nucleotide sequence ID" value="NZ_VJWA01000002.1"/>
</dbReference>
<dbReference type="Proteomes" id="UP000317894">
    <property type="component" value="Unassembled WGS sequence"/>
</dbReference>
<keyword evidence="3" id="KW-1185">Reference proteome</keyword>
<feature type="transmembrane region" description="Helical" evidence="1">
    <location>
        <begin position="6"/>
        <end position="26"/>
    </location>
</feature>
<gene>
    <name evidence="2" type="ORF">FMM06_15120</name>
</gene>
<dbReference type="AlphaFoldDB" id="A0A552U9U1"/>
<accession>A0A552U9U1</accession>